<dbReference type="RefSeq" id="WP_115604057.1">
    <property type="nucleotide sequence ID" value="NZ_SADD01000004.1"/>
</dbReference>
<sequence>MSSILTTALEQLATTAGFIAGAVGNSTSGMVMGSLGGSDDFNVELAVAANTEVVKAKQRAMASLELKGSVEDILITLSNQYHLIRPLTERPEIFLYLAVDRSQANLGMARFALGEAESILKL</sequence>
<gene>
    <name evidence="1" type="ORF">EA187_09285</name>
</gene>
<keyword evidence="2" id="KW-1185">Reference proteome</keyword>
<organism evidence="1 2">
    <name type="scientific">Lujinxingia sediminis</name>
    <dbReference type="NCBI Taxonomy" id="2480984"/>
    <lineage>
        <taxon>Bacteria</taxon>
        <taxon>Deltaproteobacteria</taxon>
        <taxon>Bradymonadales</taxon>
        <taxon>Lujinxingiaceae</taxon>
        <taxon>Lujinxingia</taxon>
    </lineage>
</organism>
<accession>A0ABY0CT06</accession>
<dbReference type="EMBL" id="SADD01000004">
    <property type="protein sequence ID" value="RVU44726.1"/>
    <property type="molecule type" value="Genomic_DNA"/>
</dbReference>
<reference evidence="1 2" key="1">
    <citation type="submission" date="2019-01" db="EMBL/GenBank/DDBJ databases">
        <title>Lujinxingia litoralis gen. nov., sp. nov. and Lujinxingia sediminis gen. nov., sp. nov., new members in the order Bradymonadales, isolated from coastal sediment.</title>
        <authorList>
            <person name="Li C.-M."/>
        </authorList>
    </citation>
    <scope>NUCLEOTIDE SEQUENCE [LARGE SCALE GENOMIC DNA]</scope>
    <source>
        <strain evidence="1 2">SEH01</strain>
    </source>
</reference>
<protein>
    <recommendedName>
        <fullName evidence="3">Roadblock/LC7 domain-containing protein</fullName>
    </recommendedName>
</protein>
<evidence type="ECO:0000313" key="1">
    <source>
        <dbReference type="EMBL" id="RVU44726.1"/>
    </source>
</evidence>
<name>A0ABY0CT06_9DELT</name>
<evidence type="ECO:0000313" key="2">
    <source>
        <dbReference type="Proteomes" id="UP000282926"/>
    </source>
</evidence>
<dbReference type="Gene3D" id="3.30.450.30">
    <property type="entry name" value="Dynein light chain 2a, cytoplasmic"/>
    <property type="match status" value="1"/>
</dbReference>
<dbReference type="Proteomes" id="UP000282926">
    <property type="component" value="Unassembled WGS sequence"/>
</dbReference>
<evidence type="ECO:0008006" key="3">
    <source>
        <dbReference type="Google" id="ProtNLM"/>
    </source>
</evidence>
<proteinExistence type="predicted"/>
<comment type="caution">
    <text evidence="1">The sequence shown here is derived from an EMBL/GenBank/DDBJ whole genome shotgun (WGS) entry which is preliminary data.</text>
</comment>